<evidence type="ECO:0000313" key="9">
    <source>
        <dbReference type="EMBL" id="ODQ80083.1"/>
    </source>
</evidence>
<feature type="transmembrane region" description="Helical" evidence="7">
    <location>
        <begin position="158"/>
        <end position="176"/>
    </location>
</feature>
<feature type="transmembrane region" description="Helical" evidence="7">
    <location>
        <begin position="188"/>
        <end position="210"/>
    </location>
</feature>
<keyword evidence="2" id="KW-0813">Transport</keyword>
<protein>
    <recommendedName>
        <fullName evidence="8">Major facilitator superfamily (MFS) profile domain-containing protein</fullName>
    </recommendedName>
</protein>
<evidence type="ECO:0000256" key="7">
    <source>
        <dbReference type="SAM" id="Phobius"/>
    </source>
</evidence>
<gene>
    <name evidence="9" type="ORF">BABINDRAFT_161717</name>
</gene>
<accession>A0A1E3QQW1</accession>
<organism evidence="9 10">
    <name type="scientific">Babjeviella inositovora NRRL Y-12698</name>
    <dbReference type="NCBI Taxonomy" id="984486"/>
    <lineage>
        <taxon>Eukaryota</taxon>
        <taxon>Fungi</taxon>
        <taxon>Dikarya</taxon>
        <taxon>Ascomycota</taxon>
        <taxon>Saccharomycotina</taxon>
        <taxon>Pichiomycetes</taxon>
        <taxon>Serinales incertae sedis</taxon>
        <taxon>Babjeviella</taxon>
    </lineage>
</organism>
<dbReference type="Proteomes" id="UP000094336">
    <property type="component" value="Unassembled WGS sequence"/>
</dbReference>
<dbReference type="InterPro" id="IPR011701">
    <property type="entry name" value="MFS"/>
</dbReference>
<feature type="transmembrane region" description="Helical" evidence="7">
    <location>
        <begin position="356"/>
        <end position="376"/>
    </location>
</feature>
<feature type="transmembrane region" description="Helical" evidence="7">
    <location>
        <begin position="290"/>
        <end position="312"/>
    </location>
</feature>
<dbReference type="PROSITE" id="PS50850">
    <property type="entry name" value="MFS"/>
    <property type="match status" value="1"/>
</dbReference>
<name>A0A1E3QQW1_9ASCO</name>
<dbReference type="InterPro" id="IPR036259">
    <property type="entry name" value="MFS_trans_sf"/>
</dbReference>
<evidence type="ECO:0000256" key="4">
    <source>
        <dbReference type="ARBA" id="ARBA00022989"/>
    </source>
</evidence>
<dbReference type="Gene3D" id="1.20.1250.20">
    <property type="entry name" value="MFS general substrate transporter like domains"/>
    <property type="match status" value="2"/>
</dbReference>
<evidence type="ECO:0000256" key="3">
    <source>
        <dbReference type="ARBA" id="ARBA00022692"/>
    </source>
</evidence>
<keyword evidence="3 7" id="KW-0812">Transmembrane</keyword>
<keyword evidence="4 7" id="KW-1133">Transmembrane helix</keyword>
<comment type="subcellular location">
    <subcellularLocation>
        <location evidence="1">Membrane</location>
        <topology evidence="1">Multi-pass membrane protein</topology>
    </subcellularLocation>
</comment>
<dbReference type="RefSeq" id="XP_018985411.1">
    <property type="nucleotide sequence ID" value="XM_019128970.1"/>
</dbReference>
<evidence type="ECO:0000256" key="1">
    <source>
        <dbReference type="ARBA" id="ARBA00004141"/>
    </source>
</evidence>
<sequence>MSDLHQKVSEEHSSYAGEKEDSAEVPVYGFESDDEKNAKLDALITAHGINHTKLMWKIDICVVPPFCLLYFLAFLDRVNISNAKVYGMADDLKLTGNQFNTALTIFFVPYVFFEVLSNFAIKRIAPHIWLSGCILCFGAVSIGMGFVKNFGGLVACRFLLGIFESGAFPAVFYILSNYYQKQEAQRRFSVFFSVTCLAGAAGGALAAKIIELDGRYGIESWQWIFIIEGAFTAGLAFVLFFTISDFPETARFLNENERAFLKAKLEIFNGASGFEEKTTLKDTGGVFKDYLIWLPAIAYFGLIVPAYGYAYFSPTIIKQMGYTAVAAQNHSVYPWLLAFGLSISVSFASDRLQMRFPFAVGAILWALMGLAFILGGTHNPRLRYAGCFLTASGIYTAMPIIVCWASLNFSGHLRKSVGTAWQIGFGNIGGIIATFIFLAKDSPRYVPGLSVSIAFSCLALLFVCIYFFAVRRLNRLKLTEAYRSKFSVKSLRDQVLCGDRNPNFKYLL</sequence>
<dbReference type="AlphaFoldDB" id="A0A1E3QQW1"/>
<evidence type="ECO:0000313" key="10">
    <source>
        <dbReference type="Proteomes" id="UP000094336"/>
    </source>
</evidence>
<feature type="domain" description="Major facilitator superfamily (MFS) profile" evidence="8">
    <location>
        <begin position="62"/>
        <end position="474"/>
    </location>
</feature>
<feature type="transmembrane region" description="Helical" evidence="7">
    <location>
        <begin position="419"/>
        <end position="439"/>
    </location>
</feature>
<dbReference type="FunFam" id="1.20.1250.20:FF:000068">
    <property type="entry name" value="MFS general substrate transporter"/>
    <property type="match status" value="1"/>
</dbReference>
<feature type="transmembrane region" description="Helical" evidence="7">
    <location>
        <begin position="382"/>
        <end position="407"/>
    </location>
</feature>
<dbReference type="FunFam" id="1.20.1250.20:FF:000034">
    <property type="entry name" value="MFS general substrate transporter"/>
    <property type="match status" value="1"/>
</dbReference>
<dbReference type="GO" id="GO:0005886">
    <property type="term" value="C:plasma membrane"/>
    <property type="evidence" value="ECO:0007669"/>
    <property type="project" value="TreeGrafter"/>
</dbReference>
<dbReference type="OrthoDB" id="2985014at2759"/>
<dbReference type="EMBL" id="KV454431">
    <property type="protein sequence ID" value="ODQ80083.1"/>
    <property type="molecule type" value="Genomic_DNA"/>
</dbReference>
<feature type="transmembrane region" description="Helical" evidence="7">
    <location>
        <begin position="128"/>
        <end position="146"/>
    </location>
</feature>
<evidence type="ECO:0000256" key="5">
    <source>
        <dbReference type="ARBA" id="ARBA00023136"/>
    </source>
</evidence>
<feature type="transmembrane region" description="Helical" evidence="7">
    <location>
        <begin position="222"/>
        <end position="243"/>
    </location>
</feature>
<feature type="transmembrane region" description="Helical" evidence="7">
    <location>
        <begin position="332"/>
        <end position="349"/>
    </location>
</feature>
<dbReference type="STRING" id="984486.A0A1E3QQW1"/>
<evidence type="ECO:0000259" key="8">
    <source>
        <dbReference type="PROSITE" id="PS50850"/>
    </source>
</evidence>
<evidence type="ECO:0000256" key="2">
    <source>
        <dbReference type="ARBA" id="ARBA00022448"/>
    </source>
</evidence>
<keyword evidence="5 7" id="KW-0472">Membrane</keyword>
<dbReference type="PANTHER" id="PTHR43791">
    <property type="entry name" value="PERMEASE-RELATED"/>
    <property type="match status" value="1"/>
</dbReference>
<dbReference type="SUPFAM" id="SSF103473">
    <property type="entry name" value="MFS general substrate transporter"/>
    <property type="match status" value="1"/>
</dbReference>
<feature type="transmembrane region" description="Helical" evidence="7">
    <location>
        <begin position="445"/>
        <end position="469"/>
    </location>
</feature>
<dbReference type="InterPro" id="IPR020846">
    <property type="entry name" value="MFS_dom"/>
</dbReference>
<feature type="transmembrane region" description="Helical" evidence="7">
    <location>
        <begin position="95"/>
        <end position="116"/>
    </location>
</feature>
<evidence type="ECO:0000256" key="6">
    <source>
        <dbReference type="SAM" id="MobiDB-lite"/>
    </source>
</evidence>
<dbReference type="GeneID" id="30146823"/>
<feature type="region of interest" description="Disordered" evidence="6">
    <location>
        <begin position="1"/>
        <end position="23"/>
    </location>
</feature>
<keyword evidence="10" id="KW-1185">Reference proteome</keyword>
<reference evidence="10" key="1">
    <citation type="submission" date="2016-05" db="EMBL/GenBank/DDBJ databases">
        <title>Comparative genomics of biotechnologically important yeasts.</title>
        <authorList>
            <consortium name="DOE Joint Genome Institute"/>
            <person name="Riley R."/>
            <person name="Haridas S."/>
            <person name="Wolfe K.H."/>
            <person name="Lopes M.R."/>
            <person name="Hittinger C.T."/>
            <person name="Goker M."/>
            <person name="Salamov A."/>
            <person name="Wisecaver J."/>
            <person name="Long T.M."/>
            <person name="Aerts A.L."/>
            <person name="Barry K."/>
            <person name="Choi C."/>
            <person name="Clum A."/>
            <person name="Coughlan A.Y."/>
            <person name="Deshpande S."/>
            <person name="Douglass A.P."/>
            <person name="Hanson S.J."/>
            <person name="Klenk H.-P."/>
            <person name="Labutti K."/>
            <person name="Lapidus A."/>
            <person name="Lindquist E."/>
            <person name="Lipzen A."/>
            <person name="Meier-Kolthoff J.P."/>
            <person name="Ohm R.A."/>
            <person name="Otillar R.P."/>
            <person name="Pangilinan J."/>
            <person name="Peng Y."/>
            <person name="Rokas A."/>
            <person name="Rosa C.A."/>
            <person name="Scheuner C."/>
            <person name="Sibirny A.A."/>
            <person name="Slot J.C."/>
            <person name="Stielow J.B."/>
            <person name="Sun H."/>
            <person name="Kurtzman C.P."/>
            <person name="Blackwell M."/>
            <person name="Grigoriev I.V."/>
            <person name="Jeffries T.W."/>
        </authorList>
    </citation>
    <scope>NUCLEOTIDE SEQUENCE [LARGE SCALE GENOMIC DNA]</scope>
    <source>
        <strain evidence="10">NRRL Y-12698</strain>
    </source>
</reference>
<proteinExistence type="predicted"/>
<dbReference type="GO" id="GO:0022857">
    <property type="term" value="F:transmembrane transporter activity"/>
    <property type="evidence" value="ECO:0007669"/>
    <property type="project" value="InterPro"/>
</dbReference>
<dbReference type="Pfam" id="PF07690">
    <property type="entry name" value="MFS_1"/>
    <property type="match status" value="1"/>
</dbReference>
<feature type="compositionally biased region" description="Basic and acidic residues" evidence="6">
    <location>
        <begin position="1"/>
        <end position="22"/>
    </location>
</feature>
<feature type="transmembrane region" description="Helical" evidence="7">
    <location>
        <begin position="54"/>
        <end position="75"/>
    </location>
</feature>
<dbReference type="PANTHER" id="PTHR43791:SF46">
    <property type="entry name" value="MAJOR FACILITATOR SUPERFAMILY (MFS) PROFILE DOMAIN-CONTAINING PROTEIN-RELATED"/>
    <property type="match status" value="1"/>
</dbReference>